<evidence type="ECO:0000313" key="7">
    <source>
        <dbReference type="EMBL" id="MQM10080.1"/>
    </source>
</evidence>
<dbReference type="EMBL" id="NMUH01004570">
    <property type="protein sequence ID" value="MQM10080.1"/>
    <property type="molecule type" value="Genomic_DNA"/>
</dbReference>
<dbReference type="Proteomes" id="UP000652761">
    <property type="component" value="Unassembled WGS sequence"/>
</dbReference>
<name>A0A843X3F3_COLES</name>
<dbReference type="PANTHER" id="PTHR32093">
    <property type="entry name" value="LEUCINE-RICH REPEAT EXTENSIN-LIKE PROTEIN 3-RELATED"/>
    <property type="match status" value="1"/>
</dbReference>
<feature type="chain" id="PRO_5032966754" description="Leucine-rich repeat-containing N-terminal plant-type domain-containing protein" evidence="6">
    <location>
        <begin position="25"/>
        <end position="476"/>
    </location>
</feature>
<feature type="signal peptide" evidence="6">
    <location>
        <begin position="1"/>
        <end position="24"/>
    </location>
</feature>
<dbReference type="AlphaFoldDB" id="A0A843X3F3"/>
<reference evidence="7" key="1">
    <citation type="submission" date="2017-07" db="EMBL/GenBank/DDBJ databases">
        <title>Taro Niue Genome Assembly and Annotation.</title>
        <authorList>
            <person name="Atibalentja N."/>
            <person name="Keating K."/>
            <person name="Fields C.J."/>
        </authorList>
    </citation>
    <scope>NUCLEOTIDE SEQUENCE</scope>
    <source>
        <strain evidence="7">Niue_2</strain>
        <tissue evidence="7">Leaf</tissue>
    </source>
</reference>
<evidence type="ECO:0008006" key="9">
    <source>
        <dbReference type="Google" id="ProtNLM"/>
    </source>
</evidence>
<organism evidence="7 8">
    <name type="scientific">Colocasia esculenta</name>
    <name type="common">Wild taro</name>
    <name type="synonym">Arum esculentum</name>
    <dbReference type="NCBI Taxonomy" id="4460"/>
    <lineage>
        <taxon>Eukaryota</taxon>
        <taxon>Viridiplantae</taxon>
        <taxon>Streptophyta</taxon>
        <taxon>Embryophyta</taxon>
        <taxon>Tracheophyta</taxon>
        <taxon>Spermatophyta</taxon>
        <taxon>Magnoliopsida</taxon>
        <taxon>Liliopsida</taxon>
        <taxon>Araceae</taxon>
        <taxon>Aroideae</taxon>
        <taxon>Colocasieae</taxon>
        <taxon>Colocasia</taxon>
    </lineage>
</organism>
<keyword evidence="8" id="KW-1185">Reference proteome</keyword>
<dbReference type="SUPFAM" id="SSF52058">
    <property type="entry name" value="L domain-like"/>
    <property type="match status" value="1"/>
</dbReference>
<keyword evidence="4" id="KW-0677">Repeat</keyword>
<dbReference type="OrthoDB" id="676979at2759"/>
<dbReference type="PANTHER" id="PTHR32093:SF128">
    <property type="entry name" value="LEUCINE-RICH REPEAT-CONTAINING N-TERMINAL PLANT-TYPE DOMAIN-CONTAINING PROTEIN"/>
    <property type="match status" value="1"/>
</dbReference>
<sequence>MCTQAKIPILLLLLLLLPLFCLSAADSASANNEAIEARSISNPAAREALEVGIGIGIGIGGGGGAEAPSPSESPPAAGCGCAAPAPPPRGELQPSDFADMKLYLAYNVIQRFKKSITCDPNGVTASWNGADICNQYKGFYCSNPPDNQTAITIASVDFNGFGLCAPTTSGFLDQLPDLAIFHANSNNFTGTVPDISKLRYLYELDVSNNRMSGPYPTTTLALAQQLLFLDLRYNFFSGAVPASVFGLDVEVLFLNNNNFNQPLPATIGRSTAAYLTLANNGFTGAIPPTIKNTSDTLIEVLFLNNRLSGCLPYEIGFLGKATVFDVGYNLLTGPIPLSFGCLGNVEQLNLAGNLLYGHVPDVVCQLGNLANLSLSDNYFTSLGPSCWKLLKSGVLDVRKNCIPGLPMQRPPWQCAYFASKPKFCSYVPTLYHDVPCKSCSKNGRFDQRLPPPPWTANRKERAAPSPTYTALHRQNP</sequence>
<dbReference type="InterPro" id="IPR032675">
    <property type="entry name" value="LRR_dom_sf"/>
</dbReference>
<evidence type="ECO:0000256" key="4">
    <source>
        <dbReference type="ARBA" id="ARBA00022737"/>
    </source>
</evidence>
<feature type="region of interest" description="Disordered" evidence="5">
    <location>
        <begin position="64"/>
        <end position="84"/>
    </location>
</feature>
<evidence type="ECO:0000256" key="3">
    <source>
        <dbReference type="ARBA" id="ARBA00022729"/>
    </source>
</evidence>
<evidence type="ECO:0000256" key="5">
    <source>
        <dbReference type="SAM" id="MobiDB-lite"/>
    </source>
</evidence>
<evidence type="ECO:0000256" key="6">
    <source>
        <dbReference type="SAM" id="SignalP"/>
    </source>
</evidence>
<keyword evidence="3 6" id="KW-0732">Signal</keyword>
<feature type="region of interest" description="Disordered" evidence="5">
    <location>
        <begin position="449"/>
        <end position="476"/>
    </location>
</feature>
<keyword evidence="2" id="KW-0964">Secreted</keyword>
<feature type="compositionally biased region" description="Low complexity" evidence="5">
    <location>
        <begin position="66"/>
        <end position="83"/>
    </location>
</feature>
<gene>
    <name evidence="7" type="ORF">Taro_042968</name>
</gene>
<evidence type="ECO:0000313" key="8">
    <source>
        <dbReference type="Proteomes" id="UP000652761"/>
    </source>
</evidence>
<dbReference type="InterPro" id="IPR051582">
    <property type="entry name" value="LRR_extensin-like_regulator"/>
</dbReference>
<comment type="caution">
    <text evidence="7">The sequence shown here is derived from an EMBL/GenBank/DDBJ whole genome shotgun (WGS) entry which is preliminary data.</text>
</comment>
<feature type="compositionally biased region" description="Polar residues" evidence="5">
    <location>
        <begin position="466"/>
        <end position="476"/>
    </location>
</feature>
<evidence type="ECO:0000256" key="1">
    <source>
        <dbReference type="ARBA" id="ARBA00004613"/>
    </source>
</evidence>
<comment type="subcellular location">
    <subcellularLocation>
        <location evidence="1">Secreted</location>
    </subcellularLocation>
</comment>
<dbReference type="Gene3D" id="3.80.10.10">
    <property type="entry name" value="Ribonuclease Inhibitor"/>
    <property type="match status" value="3"/>
</dbReference>
<protein>
    <recommendedName>
        <fullName evidence="9">Leucine-rich repeat-containing N-terminal plant-type domain-containing protein</fullName>
    </recommendedName>
</protein>
<proteinExistence type="predicted"/>
<dbReference type="GO" id="GO:0005576">
    <property type="term" value="C:extracellular region"/>
    <property type="evidence" value="ECO:0007669"/>
    <property type="project" value="UniProtKB-SubCell"/>
</dbReference>
<evidence type="ECO:0000256" key="2">
    <source>
        <dbReference type="ARBA" id="ARBA00022525"/>
    </source>
</evidence>
<accession>A0A843X3F3</accession>